<sequence length="158" mass="18645">MKKIPIIGMTKKFHPKKSLSLDYIAKNVDRINFLNKILPTDQIEVKSINKDYIQIVYNKPLNYQIISELKIEMDLKIEQQIPDEISPLIWNFSTKNSSHFYEYSGRIRAKRVGKDIKIGLFIYEIKLDNENITKFGLRAMKNIIKELILQIFQNLTKL</sequence>
<dbReference type="Proteomes" id="UP000321408">
    <property type="component" value="Chromosome"/>
</dbReference>
<keyword evidence="2" id="KW-1185">Reference proteome</keyword>
<name>A0A5B9D7J5_9ARCH</name>
<evidence type="ECO:0000313" key="2">
    <source>
        <dbReference type="Proteomes" id="UP000321408"/>
    </source>
</evidence>
<dbReference type="GeneID" id="41328805"/>
<accession>A0A5B9D7J5</accession>
<organism evidence="1 2">
    <name type="scientific">Promethearchaeum syntrophicum</name>
    <dbReference type="NCBI Taxonomy" id="2594042"/>
    <lineage>
        <taxon>Archaea</taxon>
        <taxon>Promethearchaeati</taxon>
        <taxon>Promethearchaeota</taxon>
        <taxon>Promethearchaeia</taxon>
        <taxon>Promethearchaeales</taxon>
        <taxon>Promethearchaeaceae</taxon>
        <taxon>Promethearchaeum</taxon>
    </lineage>
</organism>
<gene>
    <name evidence="1" type="ORF">DSAG12_00806</name>
</gene>
<dbReference type="KEGG" id="psyt:DSAG12_00806"/>
<reference evidence="1 2" key="2">
    <citation type="journal article" date="2024" name="Int. J. Syst. Evol. Microbiol.">
        <title>Promethearchaeum syntrophicum gen. nov., sp. nov., an anaerobic, obligately syntrophic archaeon, the first isolate of the lineage 'Asgard' archaea, and proposal of the new archaeal phylum Promethearchaeota phyl. nov. and kingdom Promethearchaeati regn. nov.</title>
        <authorList>
            <person name="Imachi H."/>
            <person name="Nobu M.K."/>
            <person name="Kato S."/>
            <person name="Takaki Y."/>
            <person name="Miyazaki M."/>
            <person name="Miyata M."/>
            <person name="Ogawara M."/>
            <person name="Saito Y."/>
            <person name="Sakai S."/>
            <person name="Tahara Y.O."/>
            <person name="Takano Y."/>
            <person name="Tasumi E."/>
            <person name="Uematsu K."/>
            <person name="Yoshimura T."/>
            <person name="Itoh T."/>
            <person name="Ohkuma M."/>
            <person name="Takai K."/>
        </authorList>
    </citation>
    <scope>NUCLEOTIDE SEQUENCE [LARGE SCALE GENOMIC DNA]</scope>
    <source>
        <strain evidence="1 2">MK-D1</strain>
    </source>
</reference>
<dbReference type="AlphaFoldDB" id="A0A5B9D7J5"/>
<dbReference type="EMBL" id="CP042905">
    <property type="protein sequence ID" value="QEE14983.1"/>
    <property type="molecule type" value="Genomic_DNA"/>
</dbReference>
<evidence type="ECO:0000313" key="1">
    <source>
        <dbReference type="EMBL" id="QEE14983.1"/>
    </source>
</evidence>
<protein>
    <submittedName>
        <fullName evidence="1">Uncharacterized protein</fullName>
    </submittedName>
</protein>
<reference evidence="1 2" key="1">
    <citation type="journal article" date="2020" name="Nature">
        <title>Isolation of an archaeon at the prokaryote-eukaryote interface.</title>
        <authorList>
            <person name="Imachi H."/>
            <person name="Nobu M.K."/>
            <person name="Nakahara N."/>
            <person name="Morono Y."/>
            <person name="Ogawara M."/>
            <person name="Takaki Y."/>
            <person name="Takano Y."/>
            <person name="Uematsu K."/>
            <person name="Ikuta T."/>
            <person name="Ito M."/>
            <person name="Matsui Y."/>
            <person name="Miyazaki M."/>
            <person name="Murata K."/>
            <person name="Saito Y."/>
            <person name="Sakai S."/>
            <person name="Song C."/>
            <person name="Tasumi E."/>
            <person name="Yamanaka Y."/>
            <person name="Yamaguchi T."/>
            <person name="Kamagata Y."/>
            <person name="Tamaki H."/>
            <person name="Takai K."/>
        </authorList>
    </citation>
    <scope>NUCLEOTIDE SEQUENCE [LARGE SCALE GENOMIC DNA]</scope>
    <source>
        <strain evidence="1 2">MK-D1</strain>
    </source>
</reference>
<proteinExistence type="predicted"/>
<dbReference type="RefSeq" id="WP_147661914.1">
    <property type="nucleotide sequence ID" value="NZ_CP042905.2"/>
</dbReference>